<dbReference type="SUPFAM" id="SSF54631">
    <property type="entry name" value="CBS-domain pair"/>
    <property type="match status" value="1"/>
</dbReference>
<dbReference type="CDD" id="cd05401">
    <property type="entry name" value="NT_GlnE_GlnD_like"/>
    <property type="match status" value="1"/>
</dbReference>
<dbReference type="SUPFAM" id="SSF51206">
    <property type="entry name" value="cAMP-binding domain-like"/>
    <property type="match status" value="1"/>
</dbReference>
<dbReference type="Gene3D" id="2.60.120.10">
    <property type="entry name" value="Jelly Rolls"/>
    <property type="match status" value="1"/>
</dbReference>
<dbReference type="InterPro" id="IPR000644">
    <property type="entry name" value="CBS_dom"/>
</dbReference>
<protein>
    <submittedName>
        <fullName evidence="5">DUF294 nucleotidyltransferase-like domain-containing protein</fullName>
    </submittedName>
</protein>
<evidence type="ECO:0000259" key="3">
    <source>
        <dbReference type="PROSITE" id="PS50042"/>
    </source>
</evidence>
<name>A0ABV8HDD2_9FLAO</name>
<dbReference type="CDD" id="cd00038">
    <property type="entry name" value="CAP_ED"/>
    <property type="match status" value="1"/>
</dbReference>
<feature type="domain" description="CBS" evidence="4">
    <location>
        <begin position="174"/>
        <end position="233"/>
    </location>
</feature>
<keyword evidence="1 2" id="KW-0129">CBS domain</keyword>
<feature type="domain" description="Cyclic nucleotide-binding" evidence="3">
    <location>
        <begin position="18"/>
        <end position="138"/>
    </location>
</feature>
<dbReference type="PANTHER" id="PTHR43080">
    <property type="entry name" value="CBS DOMAIN-CONTAINING PROTEIN CBSX3, MITOCHONDRIAL"/>
    <property type="match status" value="1"/>
</dbReference>
<dbReference type="Proteomes" id="UP001595793">
    <property type="component" value="Unassembled WGS sequence"/>
</dbReference>
<dbReference type="InterPro" id="IPR018821">
    <property type="entry name" value="DUF294_put_nucleoTrafse_sb-bd"/>
</dbReference>
<accession>A0ABV8HDD2</accession>
<dbReference type="InterPro" id="IPR000595">
    <property type="entry name" value="cNMP-bd_dom"/>
</dbReference>
<dbReference type="SMART" id="SM00100">
    <property type="entry name" value="cNMP"/>
    <property type="match status" value="1"/>
</dbReference>
<organism evidence="5 6">
    <name type="scientific">Zunongwangia endophytica</name>
    <dbReference type="NCBI Taxonomy" id="1808945"/>
    <lineage>
        <taxon>Bacteria</taxon>
        <taxon>Pseudomonadati</taxon>
        <taxon>Bacteroidota</taxon>
        <taxon>Flavobacteriia</taxon>
        <taxon>Flavobacteriales</taxon>
        <taxon>Flavobacteriaceae</taxon>
        <taxon>Zunongwangia</taxon>
    </lineage>
</organism>
<reference evidence="6" key="1">
    <citation type="journal article" date="2019" name="Int. J. Syst. Evol. Microbiol.">
        <title>The Global Catalogue of Microorganisms (GCM) 10K type strain sequencing project: providing services to taxonomists for standard genome sequencing and annotation.</title>
        <authorList>
            <consortium name="The Broad Institute Genomics Platform"/>
            <consortium name="The Broad Institute Genome Sequencing Center for Infectious Disease"/>
            <person name="Wu L."/>
            <person name="Ma J."/>
        </authorList>
    </citation>
    <scope>NUCLEOTIDE SEQUENCE [LARGE SCALE GENOMIC DNA]</scope>
    <source>
        <strain evidence="6">CECT 9128</strain>
    </source>
</reference>
<dbReference type="PANTHER" id="PTHR43080:SF2">
    <property type="entry name" value="CBS DOMAIN-CONTAINING PROTEIN"/>
    <property type="match status" value="1"/>
</dbReference>
<dbReference type="PROSITE" id="PS50042">
    <property type="entry name" value="CNMP_BINDING_3"/>
    <property type="match status" value="1"/>
</dbReference>
<feature type="domain" description="CBS" evidence="4">
    <location>
        <begin position="239"/>
        <end position="298"/>
    </location>
</feature>
<evidence type="ECO:0000259" key="4">
    <source>
        <dbReference type="PROSITE" id="PS51371"/>
    </source>
</evidence>
<gene>
    <name evidence="5" type="ORF">ACFOS1_18020</name>
</gene>
<dbReference type="SMART" id="SM00116">
    <property type="entry name" value="CBS"/>
    <property type="match status" value="2"/>
</dbReference>
<dbReference type="Pfam" id="PF03445">
    <property type="entry name" value="DUF294"/>
    <property type="match status" value="1"/>
</dbReference>
<dbReference type="InterPro" id="IPR005105">
    <property type="entry name" value="GlnD_Uridyltrans_N"/>
</dbReference>
<dbReference type="InterPro" id="IPR018490">
    <property type="entry name" value="cNMP-bd_dom_sf"/>
</dbReference>
<keyword evidence="6" id="KW-1185">Reference proteome</keyword>
<proteinExistence type="predicted"/>
<evidence type="ECO:0000256" key="2">
    <source>
        <dbReference type="PROSITE-ProRule" id="PRU00703"/>
    </source>
</evidence>
<dbReference type="EMBL" id="JBHSAS010000032">
    <property type="protein sequence ID" value="MFC4029321.1"/>
    <property type="molecule type" value="Genomic_DNA"/>
</dbReference>
<dbReference type="Gene3D" id="3.10.580.10">
    <property type="entry name" value="CBS-domain"/>
    <property type="match status" value="1"/>
</dbReference>
<dbReference type="InterPro" id="IPR046342">
    <property type="entry name" value="CBS_dom_sf"/>
</dbReference>
<sequence length="642" mass="72992">MKNSIAHRIADFLKDFPPFIFLNIEELLAISQESEVLYIDKGNIVFHENEKGHSQFYIVHKGAIQLQKFKNNQYETLDTCDEGDIFGLRPLFAEENYIMNAIAEEESIVYGIPIDIFKPLSESNKKVGHFLIQSFATNTRNPYAREDKGKLFSGNDVIEPLNAGPLFELQPAPVIRKIVTTSPQTTIRSAAQLMSKRKIGSVIVTTEDDLPVGILTDEDFRDTIATGQISIDTTVEKIMSSPVICYPKSVTIAQAQITMMKHNINHICITEDGTPNTRMIGILSEHDIMVSQGNSPSVLMKAIQRSRSTKELKKIRNKINLLLSGYIENNIPLTHISKLIFELNDATIKRVISRCVVKLLQEPPVNFAWLSMGSQGRKEQLLQTDQDNAIIFADPPEGKLEETRQYFLQLATKVNKRLMIVGYEYCPADMMAKTPRWCLSLSEWKAQVSKWIKEPGPDEILLSNIFFDYDITFGDINLANQLSDHILSLIEGNRKFLTVMGANALRNPSPLGFFRQFLVEQDGEKKDFFDIKKRGLQPLTEAARLLILSYKIKNLSNTAERFERLAQIEPKNKELFEGCAYASKALLKFRTKQGLQNRDSGRFIDLSKLSKEDRMKLKRAFKSIKAVQELIKVRFETSVVLQ</sequence>
<evidence type="ECO:0000313" key="5">
    <source>
        <dbReference type="EMBL" id="MFC4029321.1"/>
    </source>
</evidence>
<comment type="caution">
    <text evidence="5">The sequence shown here is derived from an EMBL/GenBank/DDBJ whole genome shotgun (WGS) entry which is preliminary data.</text>
</comment>
<evidence type="ECO:0000313" key="6">
    <source>
        <dbReference type="Proteomes" id="UP001595793"/>
    </source>
</evidence>
<dbReference type="InterPro" id="IPR051257">
    <property type="entry name" value="Diverse_CBS-Domain"/>
</dbReference>
<dbReference type="InterPro" id="IPR014710">
    <property type="entry name" value="RmlC-like_jellyroll"/>
</dbReference>
<evidence type="ECO:0000256" key="1">
    <source>
        <dbReference type="ARBA" id="ARBA00023122"/>
    </source>
</evidence>
<dbReference type="Pfam" id="PF00027">
    <property type="entry name" value="cNMP_binding"/>
    <property type="match status" value="1"/>
</dbReference>
<dbReference type="RefSeq" id="WP_290233001.1">
    <property type="nucleotide sequence ID" value="NZ_JAUFPZ010000002.1"/>
</dbReference>
<dbReference type="Pfam" id="PF10335">
    <property type="entry name" value="DUF294_C"/>
    <property type="match status" value="1"/>
</dbReference>
<dbReference type="Pfam" id="PF00571">
    <property type="entry name" value="CBS"/>
    <property type="match status" value="2"/>
</dbReference>
<dbReference type="PROSITE" id="PS51371">
    <property type="entry name" value="CBS"/>
    <property type="match status" value="2"/>
</dbReference>